<evidence type="ECO:0000313" key="6">
    <source>
        <dbReference type="Proteomes" id="UP000254374"/>
    </source>
</evidence>
<dbReference type="EMBL" id="FTNL01000002">
    <property type="protein sequence ID" value="SIQ70202.1"/>
    <property type="molecule type" value="Genomic_DNA"/>
</dbReference>
<proteinExistence type="predicted"/>
<protein>
    <submittedName>
        <fullName evidence="4">Homospermidine synthase</fullName>
    </submittedName>
    <submittedName>
        <fullName evidence="3">Saccharopine dehydrogenase NADP binding domain-containing protein</fullName>
    </submittedName>
</protein>
<evidence type="ECO:0000256" key="1">
    <source>
        <dbReference type="SAM" id="Phobius"/>
    </source>
</evidence>
<feature type="domain" description="Saccharopine dehydrogenase NADP binding" evidence="2">
    <location>
        <begin position="12"/>
        <end position="62"/>
    </location>
</feature>
<reference evidence="3 5" key="1">
    <citation type="submission" date="2017-01" db="EMBL/GenBank/DDBJ databases">
        <authorList>
            <person name="Varghese N."/>
            <person name="Submissions S."/>
        </authorList>
    </citation>
    <scope>NUCLEOTIDE SEQUENCE [LARGE SCALE GENOMIC DNA]</scope>
    <source>
        <strain evidence="3 5">ATCC 33342</strain>
    </source>
</reference>
<dbReference type="Pfam" id="PF03435">
    <property type="entry name" value="Sacchrp_dh_NADP"/>
    <property type="match status" value="1"/>
</dbReference>
<dbReference type="Gene3D" id="3.40.50.720">
    <property type="entry name" value="NAD(P)-binding Rossmann-like Domain"/>
    <property type="match status" value="1"/>
</dbReference>
<accession>A0A377GMJ5</accession>
<dbReference type="AlphaFoldDB" id="A0A377GMJ5"/>
<feature type="transmembrane region" description="Helical" evidence="1">
    <location>
        <begin position="12"/>
        <end position="29"/>
    </location>
</feature>
<evidence type="ECO:0000259" key="2">
    <source>
        <dbReference type="Pfam" id="PF03435"/>
    </source>
</evidence>
<gene>
    <name evidence="4" type="ORF">NCTC11401_02557</name>
    <name evidence="3" type="ORF">SAMN05421777_102250</name>
</gene>
<keyword evidence="1" id="KW-0812">Transmembrane</keyword>
<organism evidence="4 6">
    <name type="scientific">Fluoribacter gormanii</name>
    <dbReference type="NCBI Taxonomy" id="464"/>
    <lineage>
        <taxon>Bacteria</taxon>
        <taxon>Pseudomonadati</taxon>
        <taxon>Pseudomonadota</taxon>
        <taxon>Gammaproteobacteria</taxon>
        <taxon>Legionellales</taxon>
        <taxon>Legionellaceae</taxon>
        <taxon>Fluoribacter</taxon>
    </lineage>
</organism>
<sequence length="85" mass="9658">MEKAEVHFNNHIIMIGFGCIGQALLHLLIDKLNIKPSRITMITSDNTSIHVAQKIGINFQVKTILHRLESSTEKRMAIFRKRGCS</sequence>
<dbReference type="STRING" id="464.Lgor_0025"/>
<keyword evidence="5" id="KW-1185">Reference proteome</keyword>
<reference evidence="4 6" key="2">
    <citation type="submission" date="2018-06" db="EMBL/GenBank/DDBJ databases">
        <authorList>
            <consortium name="Pathogen Informatics"/>
            <person name="Doyle S."/>
        </authorList>
    </citation>
    <scope>NUCLEOTIDE SEQUENCE [LARGE SCALE GENOMIC DNA]</scope>
    <source>
        <strain evidence="4 6">NCTC11401</strain>
    </source>
</reference>
<dbReference type="Proteomes" id="UP000186808">
    <property type="component" value="Unassembled WGS sequence"/>
</dbReference>
<keyword evidence="1" id="KW-0472">Membrane</keyword>
<dbReference type="EMBL" id="UGGV01000001">
    <property type="protein sequence ID" value="STO25715.1"/>
    <property type="molecule type" value="Genomic_DNA"/>
</dbReference>
<evidence type="ECO:0000313" key="4">
    <source>
        <dbReference type="EMBL" id="STO25715.1"/>
    </source>
</evidence>
<dbReference type="PROSITE" id="PS51257">
    <property type="entry name" value="PROKAR_LIPOPROTEIN"/>
    <property type="match status" value="1"/>
</dbReference>
<dbReference type="Proteomes" id="UP000254374">
    <property type="component" value="Unassembled WGS sequence"/>
</dbReference>
<evidence type="ECO:0000313" key="3">
    <source>
        <dbReference type="EMBL" id="SIQ70202.1"/>
    </source>
</evidence>
<dbReference type="InterPro" id="IPR005097">
    <property type="entry name" value="Sacchrp_dh_NADP-bd"/>
</dbReference>
<name>A0A377GMJ5_9GAMM</name>
<dbReference type="RefSeq" id="WP_058466555.1">
    <property type="nucleotide sequence ID" value="NZ_CAAAIX010000001.1"/>
</dbReference>
<evidence type="ECO:0000313" key="5">
    <source>
        <dbReference type="Proteomes" id="UP000186808"/>
    </source>
</evidence>
<keyword evidence="1" id="KW-1133">Transmembrane helix</keyword>
<dbReference type="OrthoDB" id="9767495at2"/>